<gene>
    <name evidence="4" type="ORF">AY601_1902</name>
</gene>
<dbReference type="InterPro" id="IPR050288">
    <property type="entry name" value="Cellulose_deg_GH3"/>
</dbReference>
<dbReference type="Gene3D" id="3.40.50.1700">
    <property type="entry name" value="Glycoside hydrolase family 3 C-terminal domain"/>
    <property type="match status" value="2"/>
</dbReference>
<comment type="similarity">
    <text evidence="1">Belongs to the glycosyl hydrolase 3 family.</text>
</comment>
<dbReference type="PROSITE" id="PS51820">
    <property type="entry name" value="PA14"/>
    <property type="match status" value="1"/>
</dbReference>
<dbReference type="Gene3D" id="2.60.40.10">
    <property type="entry name" value="Immunoglobulins"/>
    <property type="match status" value="1"/>
</dbReference>
<dbReference type="SMART" id="SM00758">
    <property type="entry name" value="PA14"/>
    <property type="match status" value="1"/>
</dbReference>
<dbReference type="InterPro" id="IPR036962">
    <property type="entry name" value="Glyco_hydro_3_N_sf"/>
</dbReference>
<dbReference type="InterPro" id="IPR017853">
    <property type="entry name" value="GH"/>
</dbReference>
<evidence type="ECO:0000259" key="3">
    <source>
        <dbReference type="PROSITE" id="PS51820"/>
    </source>
</evidence>
<accession>A0A127VC72</accession>
<proteinExistence type="inferred from homology"/>
<protein>
    <submittedName>
        <fullName evidence="4">Beta-1,3-glucosyltransferase</fullName>
    </submittedName>
</protein>
<dbReference type="InterPro" id="IPR011658">
    <property type="entry name" value="PA14_dom"/>
</dbReference>
<dbReference type="SUPFAM" id="SSF51445">
    <property type="entry name" value="(Trans)glycosidases"/>
    <property type="match status" value="1"/>
</dbReference>
<dbReference type="InterPro" id="IPR037524">
    <property type="entry name" value="PA14/GLEYA"/>
</dbReference>
<name>A0A127VC72_9SPHI</name>
<keyword evidence="5" id="KW-1185">Reference proteome</keyword>
<dbReference type="FunFam" id="2.60.40.10:FF:000495">
    <property type="entry name" value="Periplasmic beta-glucosidase"/>
    <property type="match status" value="1"/>
</dbReference>
<dbReference type="SMART" id="SM01217">
    <property type="entry name" value="Fn3_like"/>
    <property type="match status" value="1"/>
</dbReference>
<evidence type="ECO:0000313" key="5">
    <source>
        <dbReference type="Proteomes" id="UP000071561"/>
    </source>
</evidence>
<dbReference type="GO" id="GO:0008422">
    <property type="term" value="F:beta-glucosidase activity"/>
    <property type="evidence" value="ECO:0007669"/>
    <property type="project" value="UniProtKB-ARBA"/>
</dbReference>
<dbReference type="PRINTS" id="PR00133">
    <property type="entry name" value="GLHYDRLASE3"/>
</dbReference>
<dbReference type="GO" id="GO:0005975">
    <property type="term" value="P:carbohydrate metabolic process"/>
    <property type="evidence" value="ECO:0007669"/>
    <property type="project" value="InterPro"/>
</dbReference>
<evidence type="ECO:0000256" key="2">
    <source>
        <dbReference type="ARBA" id="ARBA00022801"/>
    </source>
</evidence>
<dbReference type="Pfam" id="PF07691">
    <property type="entry name" value="PA14"/>
    <property type="match status" value="1"/>
</dbReference>
<dbReference type="SUPFAM" id="SSF52279">
    <property type="entry name" value="Beta-D-glucan exohydrolase, C-terminal domain"/>
    <property type="match status" value="1"/>
</dbReference>
<dbReference type="EMBL" id="CP014504">
    <property type="protein sequence ID" value="AMP98810.1"/>
    <property type="molecule type" value="Genomic_DNA"/>
</dbReference>
<dbReference type="InterPro" id="IPR013783">
    <property type="entry name" value="Ig-like_fold"/>
</dbReference>
<dbReference type="Gene3D" id="3.20.20.300">
    <property type="entry name" value="Glycoside hydrolase, family 3, N-terminal domain"/>
    <property type="match status" value="1"/>
</dbReference>
<dbReference type="PATRIC" id="fig|188932.3.peg.1991"/>
<dbReference type="InterPro" id="IPR026891">
    <property type="entry name" value="Fn3-like"/>
</dbReference>
<dbReference type="Pfam" id="PF14310">
    <property type="entry name" value="Fn3-like"/>
    <property type="match status" value="1"/>
</dbReference>
<dbReference type="PANTHER" id="PTHR42715:SF10">
    <property type="entry name" value="BETA-GLUCOSIDASE"/>
    <property type="match status" value="1"/>
</dbReference>
<keyword evidence="2" id="KW-0378">Hydrolase</keyword>
<dbReference type="Proteomes" id="UP000071561">
    <property type="component" value="Chromosome"/>
</dbReference>
<evidence type="ECO:0000313" key="4">
    <source>
        <dbReference type="EMBL" id="AMP98810.1"/>
    </source>
</evidence>
<dbReference type="InterPro" id="IPR036881">
    <property type="entry name" value="Glyco_hydro_3_C_sf"/>
</dbReference>
<reference evidence="4 5" key="1">
    <citation type="submission" date="2016-03" db="EMBL/GenBank/DDBJ databases">
        <title>Complete genome sequence of Pedobacter cryoconitis PAMC 27485.</title>
        <authorList>
            <person name="Lee J."/>
            <person name="Kim O.-S."/>
        </authorList>
    </citation>
    <scope>NUCLEOTIDE SEQUENCE [LARGE SCALE GENOMIC DNA]</scope>
    <source>
        <strain evidence="4 5">PAMC 27485</strain>
    </source>
</reference>
<sequence length="922" mass="102169">MSGSADRKINNYQMKYKVVLLPFLLSLFSYVAVANDTLKVVKNKSRIKVSSVSPLYKNPGISIEKRVKDLLSRMTPEEKFWQLFMIPGDLDGVDKNRYKNGIFGLQVSAVSQGGGGAGQMLSYNTKENAFTLAKKINAIQRYFVTESRLGIPIIAFDEALHGLVRQGATAFPQSIGLAASFDTAMMGQVAGTIAQETKIRGIRDILTPVVNIAADVRWGRTEETYGEDPFLTSQMGLAFVSAFEKQNIITTPKHFVANVGDGGRDSYPIHADERLLEEIYFPPFKATIQQGKSRSLMTAYNSLNGTPATSNAYLLTQKLKTEWDFKGFVISDAGAVGGANVLHYTASGYSDATRQAIIAGLDVIFQTEYEHYKLFIPPFLDGSIPQQRIDDAVSRVLRAKFELGLFENPYVSEKDAENALNDQSHKAIARQAALKSFVLLKNEKSMLPLQNIRNILVVGQDAAEARLGGYSGTGNGKINIVDGLKKRAGEQVKVTYSKGSTRDPILYVPVAKQFLKTDTASGLLASYFDNLSLSGKPVFTRIDQAIDFMWTLSAPDKRLEKDQYAIRWDGTLQAPKSGTYQIGLEGNDGYRLYLDGKLLIDQWEKISYHTRLVPFSFDQNKSYAIRVEFKEPKGNAHIKLIWNYGVADERAKDLANAVKLAENADVIVVAAGIKEGEFQDRALLSLPGNQEELIQAMEKSGKPVVVLLVGGSAITMNNWYNDAAAVLAIWYPGEEGGNAVAETLFGDYNPGGRLPITYPVHESQLPLVYNHKPTGRGDDYNNLSGEPLFPFGFGLSYTKFEYKDLKLSKREIKGKTDISQMEPVTASFTLQNTGIYDGEEVVQLYIRDLLSTVARPVLELKGFERVRLKTGESKQVSFEITAQMLKMLNAEMKMVIEPGDFRIMIGSSSKELWLKDTLKVSK</sequence>
<organism evidence="4 5">
    <name type="scientific">Pedobacter cryoconitis</name>
    <dbReference type="NCBI Taxonomy" id="188932"/>
    <lineage>
        <taxon>Bacteria</taxon>
        <taxon>Pseudomonadati</taxon>
        <taxon>Bacteroidota</taxon>
        <taxon>Sphingobacteriia</taxon>
        <taxon>Sphingobacteriales</taxon>
        <taxon>Sphingobacteriaceae</taxon>
        <taxon>Pedobacter</taxon>
    </lineage>
</organism>
<dbReference type="InterPro" id="IPR001764">
    <property type="entry name" value="Glyco_hydro_3_N"/>
</dbReference>
<dbReference type="GO" id="GO:0016740">
    <property type="term" value="F:transferase activity"/>
    <property type="evidence" value="ECO:0007669"/>
    <property type="project" value="UniProtKB-KW"/>
</dbReference>
<dbReference type="KEGG" id="pcm:AY601_1902"/>
<dbReference type="PANTHER" id="PTHR42715">
    <property type="entry name" value="BETA-GLUCOSIDASE"/>
    <property type="match status" value="1"/>
</dbReference>
<dbReference type="InterPro" id="IPR002772">
    <property type="entry name" value="Glyco_hydro_3_C"/>
</dbReference>
<dbReference type="AlphaFoldDB" id="A0A127VC72"/>
<feature type="domain" description="PA14" evidence="3">
    <location>
        <begin position="518"/>
        <end position="656"/>
    </location>
</feature>
<keyword evidence="4" id="KW-0808">Transferase</keyword>
<evidence type="ECO:0000256" key="1">
    <source>
        <dbReference type="ARBA" id="ARBA00005336"/>
    </source>
</evidence>
<dbReference type="Pfam" id="PF01915">
    <property type="entry name" value="Glyco_hydro_3_C"/>
    <property type="match status" value="1"/>
</dbReference>
<dbReference type="Pfam" id="PF00933">
    <property type="entry name" value="Glyco_hydro_3"/>
    <property type="match status" value="1"/>
</dbReference>